<dbReference type="PROSITE" id="PS51257">
    <property type="entry name" value="PROKAR_LIPOPROTEIN"/>
    <property type="match status" value="1"/>
</dbReference>
<evidence type="ECO:0000313" key="2">
    <source>
        <dbReference type="Proteomes" id="UP000221165"/>
    </source>
</evidence>
<accession>A0A2C6K0D2</accession>
<evidence type="ECO:0000313" key="1">
    <source>
        <dbReference type="EMBL" id="PHJ19701.1"/>
    </source>
</evidence>
<dbReference type="EMBL" id="MIGC01003274">
    <property type="protein sequence ID" value="PHJ19701.1"/>
    <property type="molecule type" value="Genomic_DNA"/>
</dbReference>
<reference evidence="1 2" key="1">
    <citation type="journal article" date="2017" name="Int. J. Parasitol.">
        <title>The genome of the protozoan parasite Cystoisospora suis and a reverse vaccinology approach to identify vaccine candidates.</title>
        <authorList>
            <person name="Palmieri N."/>
            <person name="Shrestha A."/>
            <person name="Ruttkowski B."/>
            <person name="Beck T."/>
            <person name="Vogl C."/>
            <person name="Tomley F."/>
            <person name="Blake D.P."/>
            <person name="Joachim A."/>
        </authorList>
    </citation>
    <scope>NUCLEOTIDE SEQUENCE [LARGE SCALE GENOMIC DNA]</scope>
    <source>
        <strain evidence="1 2">Wien I</strain>
    </source>
</reference>
<gene>
    <name evidence="1" type="ORF">CSUI_006467</name>
</gene>
<proteinExistence type="predicted"/>
<protein>
    <submittedName>
        <fullName evidence="1">Uncharacterized protein</fullName>
    </submittedName>
</protein>
<dbReference type="AlphaFoldDB" id="A0A2C6K0D2"/>
<dbReference type="GeneID" id="94429837"/>
<keyword evidence="2" id="KW-1185">Reference proteome</keyword>
<dbReference type="VEuPathDB" id="ToxoDB:CSUI_006467"/>
<dbReference type="RefSeq" id="XP_067921398.1">
    <property type="nucleotide sequence ID" value="XM_068066626.1"/>
</dbReference>
<name>A0A2C6K0D2_9APIC</name>
<dbReference type="Proteomes" id="UP000221165">
    <property type="component" value="Unassembled WGS sequence"/>
</dbReference>
<organism evidence="1 2">
    <name type="scientific">Cystoisospora suis</name>
    <dbReference type="NCBI Taxonomy" id="483139"/>
    <lineage>
        <taxon>Eukaryota</taxon>
        <taxon>Sar</taxon>
        <taxon>Alveolata</taxon>
        <taxon>Apicomplexa</taxon>
        <taxon>Conoidasida</taxon>
        <taxon>Coccidia</taxon>
        <taxon>Eucoccidiorida</taxon>
        <taxon>Eimeriorina</taxon>
        <taxon>Sarcocystidae</taxon>
        <taxon>Cystoisospora</taxon>
    </lineage>
</organism>
<sequence>MLHGMRSVESWAPGSVLSGTFGCAWAQHDPSASWRALGVAREERECGLIQHLGRFRECVSSLVRGVLSSPVWWSLACQLQWCALARHVWREVEPEPR</sequence>
<comment type="caution">
    <text evidence="1">The sequence shown here is derived from an EMBL/GenBank/DDBJ whole genome shotgun (WGS) entry which is preliminary data.</text>
</comment>